<evidence type="ECO:0000313" key="1">
    <source>
        <dbReference type="EMBL" id="OHA69045.1"/>
    </source>
</evidence>
<sequence>MISSKQPDRIFAIDVGDLYLKFLFMEKNRAVLWGREELNVIFWRRPLEHIWEMVQNFFLSWKEKEQGSVVLGFSPSSLKGSFVSHTLVRQSLDVITAGEEQALSQEFQKVLEEKALETLSQESGIRKEDFVLERFTVLEKKIDGYTVPSFKDFKGKEVTLRGLGVFLLRTHHEILEYIVSQYKLGAPLLSHEAESLTLFAKEKGLDALFLDVGDTHIGLSLVQEQSLVFSDVLQIGGDRFTQILMRSLGMKANIAREFKEKYVKGQLSEDLRARMKELFLPEARNLITLIQERMQKKGLAFSYPVFLFGGGALLEELKEAVQEQAQDVSLLLPKDVFAVQNFPPSLNPQYTPLVLQMYYASKKIS</sequence>
<proteinExistence type="predicted"/>
<protein>
    <recommendedName>
        <fullName evidence="3">SHS2 domain-containing protein</fullName>
    </recommendedName>
</protein>
<reference evidence="1 2" key="1">
    <citation type="journal article" date="2016" name="Nat. Commun.">
        <title>Thousands of microbial genomes shed light on interconnected biogeochemical processes in an aquifer system.</title>
        <authorList>
            <person name="Anantharaman K."/>
            <person name="Brown C.T."/>
            <person name="Hug L.A."/>
            <person name="Sharon I."/>
            <person name="Castelle C.J."/>
            <person name="Probst A.J."/>
            <person name="Thomas B.C."/>
            <person name="Singh A."/>
            <person name="Wilkins M.J."/>
            <person name="Karaoz U."/>
            <person name="Brodie E.L."/>
            <person name="Williams K.H."/>
            <person name="Hubbard S.S."/>
            <person name="Banfield J.F."/>
        </authorList>
    </citation>
    <scope>NUCLEOTIDE SEQUENCE [LARGE SCALE GENOMIC DNA]</scope>
</reference>
<dbReference type="Proteomes" id="UP000178529">
    <property type="component" value="Unassembled WGS sequence"/>
</dbReference>
<dbReference type="Gene3D" id="3.30.420.40">
    <property type="match status" value="1"/>
</dbReference>
<gene>
    <name evidence="1" type="ORF">A3J68_01945</name>
</gene>
<evidence type="ECO:0008006" key="3">
    <source>
        <dbReference type="Google" id="ProtNLM"/>
    </source>
</evidence>
<dbReference type="Pfam" id="PF11104">
    <property type="entry name" value="PilM_2"/>
    <property type="match status" value="1"/>
</dbReference>
<organism evidence="1 2">
    <name type="scientific">Candidatus Wildermuthbacteria bacterium RIFCSPHIGHO2_02_FULL_48_16</name>
    <dbReference type="NCBI Taxonomy" id="1802453"/>
    <lineage>
        <taxon>Bacteria</taxon>
        <taxon>Candidatus Wildermuthiibacteriota</taxon>
    </lineage>
</organism>
<comment type="caution">
    <text evidence="1">The sequence shown here is derived from an EMBL/GenBank/DDBJ whole genome shotgun (WGS) entry which is preliminary data.</text>
</comment>
<name>A0A1G2R852_9BACT</name>
<dbReference type="InterPro" id="IPR005883">
    <property type="entry name" value="PilM"/>
</dbReference>
<dbReference type="InterPro" id="IPR043129">
    <property type="entry name" value="ATPase_NBD"/>
</dbReference>
<dbReference type="AlphaFoldDB" id="A0A1G2R852"/>
<dbReference type="SUPFAM" id="SSF53067">
    <property type="entry name" value="Actin-like ATPase domain"/>
    <property type="match status" value="1"/>
</dbReference>
<dbReference type="EMBL" id="MHTY01000009">
    <property type="protein sequence ID" value="OHA69045.1"/>
    <property type="molecule type" value="Genomic_DNA"/>
</dbReference>
<accession>A0A1G2R852</accession>
<evidence type="ECO:0000313" key="2">
    <source>
        <dbReference type="Proteomes" id="UP000178529"/>
    </source>
</evidence>